<proteinExistence type="predicted"/>
<feature type="signal peptide" evidence="1">
    <location>
        <begin position="1"/>
        <end position="28"/>
    </location>
</feature>
<accession>A0ABT4UGR0</accession>
<dbReference type="RefSeq" id="WP_407030295.1">
    <property type="nucleotide sequence ID" value="NZ_JAQGEF010000003.1"/>
</dbReference>
<feature type="chain" id="PRO_5046625935" description="DUF4625 domain-containing protein" evidence="1">
    <location>
        <begin position="29"/>
        <end position="158"/>
    </location>
</feature>
<evidence type="ECO:0000256" key="1">
    <source>
        <dbReference type="SAM" id="SignalP"/>
    </source>
</evidence>
<dbReference type="EMBL" id="JAQGEF010000003">
    <property type="protein sequence ID" value="MDA3613965.1"/>
    <property type="molecule type" value="Genomic_DNA"/>
</dbReference>
<dbReference type="Proteomes" id="UP001210231">
    <property type="component" value="Unassembled WGS sequence"/>
</dbReference>
<evidence type="ECO:0008006" key="4">
    <source>
        <dbReference type="Google" id="ProtNLM"/>
    </source>
</evidence>
<evidence type="ECO:0000313" key="3">
    <source>
        <dbReference type="Proteomes" id="UP001210231"/>
    </source>
</evidence>
<organism evidence="2 3">
    <name type="scientific">Polluticaenibacter yanchengensis</name>
    <dbReference type="NCBI Taxonomy" id="3014562"/>
    <lineage>
        <taxon>Bacteria</taxon>
        <taxon>Pseudomonadati</taxon>
        <taxon>Bacteroidota</taxon>
        <taxon>Chitinophagia</taxon>
        <taxon>Chitinophagales</taxon>
        <taxon>Chitinophagaceae</taxon>
        <taxon>Polluticaenibacter</taxon>
    </lineage>
</organism>
<reference evidence="2 3" key="1">
    <citation type="submission" date="2022-12" db="EMBL/GenBank/DDBJ databases">
        <title>Chitinophagaceae gen. sp. nov., a new member of the family Chitinophagaceae, isolated from soil in a chemical factory.</title>
        <authorList>
            <person name="Ke Z."/>
        </authorList>
    </citation>
    <scope>NUCLEOTIDE SEQUENCE [LARGE SCALE GENOMIC DNA]</scope>
    <source>
        <strain evidence="2 3">LY-5</strain>
    </source>
</reference>
<gene>
    <name evidence="2" type="ORF">O3P16_04045</name>
</gene>
<keyword evidence="3" id="KW-1185">Reference proteome</keyword>
<sequence>MLKIKHSILAFCSLALGLVLLNSCSKDSYTTKPQLKLKSVNSYLLHQRDNLNVSLEVTDKEGDIQGEMFIARSVKGYPQYDQTFTPFPISADIPSSSNFKAEVNICFTINSVEGNCPYYAGPVTPVGSDTTTFSFWIKDKAGNISDTLVLEQPIIIER</sequence>
<name>A0ABT4UGR0_9BACT</name>
<keyword evidence="1" id="KW-0732">Signal</keyword>
<evidence type="ECO:0000313" key="2">
    <source>
        <dbReference type="EMBL" id="MDA3613965.1"/>
    </source>
</evidence>
<comment type="caution">
    <text evidence="2">The sequence shown here is derived from an EMBL/GenBank/DDBJ whole genome shotgun (WGS) entry which is preliminary data.</text>
</comment>
<protein>
    <recommendedName>
        <fullName evidence="4">DUF4625 domain-containing protein</fullName>
    </recommendedName>
</protein>